<dbReference type="EMBL" id="FMZM01000005">
    <property type="protein sequence ID" value="SDD00065.1"/>
    <property type="molecule type" value="Genomic_DNA"/>
</dbReference>
<dbReference type="RefSeq" id="WP_090854997.1">
    <property type="nucleotide sequence ID" value="NZ_FMZM01000005.1"/>
</dbReference>
<evidence type="ECO:0000313" key="1">
    <source>
        <dbReference type="EMBL" id="SDD00065.1"/>
    </source>
</evidence>
<dbReference type="AlphaFoldDB" id="A0A1G6R7J6"/>
<protein>
    <submittedName>
        <fullName evidence="1">Uncharacterized protein</fullName>
    </submittedName>
</protein>
<dbReference type="Proteomes" id="UP000199034">
    <property type="component" value="Unassembled WGS sequence"/>
</dbReference>
<sequence length="191" mass="18859">MTSSRFTYANVASTLALVLVLGGGGTAVAAGALAKNSVGSKQIRAGAVKNPDLARNAVTATKVKNDSLTGADVQESTLAEVPSAAFATTAGRAGNVHGAVVRSNGVLVTGQSLNAVSSARTGTGLYQVVFATDITDCAAVASMTTPGVGIFNFPGEVLTTGLEANGSGLYVKTFDSAGAAADRSFAVAVVC</sequence>
<dbReference type="OrthoDB" id="4293577at2"/>
<organism evidence="1 2">
    <name type="scientific">Nocardioides lianchengensis</name>
    <dbReference type="NCBI Taxonomy" id="1045774"/>
    <lineage>
        <taxon>Bacteria</taxon>
        <taxon>Bacillati</taxon>
        <taxon>Actinomycetota</taxon>
        <taxon>Actinomycetes</taxon>
        <taxon>Propionibacteriales</taxon>
        <taxon>Nocardioidaceae</taxon>
        <taxon>Nocardioides</taxon>
    </lineage>
</organism>
<gene>
    <name evidence="1" type="ORF">SAMN05421872_105166</name>
</gene>
<keyword evidence="2" id="KW-1185">Reference proteome</keyword>
<name>A0A1G6R7J6_9ACTN</name>
<dbReference type="STRING" id="1045774.SAMN05421872_105166"/>
<reference evidence="1 2" key="1">
    <citation type="submission" date="2016-10" db="EMBL/GenBank/DDBJ databases">
        <authorList>
            <person name="de Groot N.N."/>
        </authorList>
    </citation>
    <scope>NUCLEOTIDE SEQUENCE [LARGE SCALE GENOMIC DNA]</scope>
    <source>
        <strain evidence="1 2">CGMCC 4.6858</strain>
    </source>
</reference>
<accession>A0A1G6R7J6</accession>
<evidence type="ECO:0000313" key="2">
    <source>
        <dbReference type="Proteomes" id="UP000199034"/>
    </source>
</evidence>
<proteinExistence type="predicted"/>